<feature type="signal peptide" evidence="1">
    <location>
        <begin position="1"/>
        <end position="23"/>
    </location>
</feature>
<dbReference type="GeneID" id="46982255"/>
<protein>
    <submittedName>
        <fullName evidence="2">Uncharacterized protein</fullName>
    </submittedName>
</protein>
<accession>A0ABS8LD54</accession>
<evidence type="ECO:0000313" key="2">
    <source>
        <dbReference type="EMBL" id="MCC8623674.1"/>
    </source>
</evidence>
<evidence type="ECO:0000256" key="1">
    <source>
        <dbReference type="SAM" id="SignalP"/>
    </source>
</evidence>
<dbReference type="EMBL" id="JAJIUN010000076">
    <property type="protein sequence ID" value="MCC8623674.1"/>
    <property type="molecule type" value="Genomic_DNA"/>
</dbReference>
<proteinExistence type="predicted"/>
<keyword evidence="3" id="KW-1185">Reference proteome</keyword>
<sequence length="162" mass="17540">MRALFFYAAAPAILLTVLATAHAAPPTEFCNVLRAFVDAAPPGQPRSFAFHTVWGTNFKHAEEPALSAKRCDHGGDPAAQAICAYLMKHGQTEFADATVMDAVSCLSSATTFDRSLRLHNAELIFRHEAMNGAATITVTFEDDTQQGGMVFRLQAEHDETAL</sequence>
<organism evidence="2 3">
    <name type="scientific">Xanthomonas vesicatoria</name>
    <dbReference type="NCBI Taxonomy" id="56460"/>
    <lineage>
        <taxon>Bacteria</taxon>
        <taxon>Pseudomonadati</taxon>
        <taxon>Pseudomonadota</taxon>
        <taxon>Gammaproteobacteria</taxon>
        <taxon>Lysobacterales</taxon>
        <taxon>Lysobacteraceae</taxon>
        <taxon>Xanthomonas</taxon>
    </lineage>
</organism>
<keyword evidence="1" id="KW-0732">Signal</keyword>
<reference evidence="2" key="1">
    <citation type="submission" date="2021-11" db="EMBL/GenBank/DDBJ databases">
        <title>Genome resources and taxonomic validation of 89 Xanthomonas strains.</title>
        <authorList>
            <person name="Tambong J.T."/>
        </authorList>
    </citation>
    <scope>NUCLEOTIDE SEQUENCE</scope>
    <source>
        <strain evidence="2">Bv 5-4A</strain>
    </source>
</reference>
<evidence type="ECO:0000313" key="3">
    <source>
        <dbReference type="Proteomes" id="UP001430544"/>
    </source>
</evidence>
<dbReference type="RefSeq" id="WP_005994822.1">
    <property type="nucleotide sequence ID" value="NZ_CP018470.1"/>
</dbReference>
<name>A0ABS8LD54_9XANT</name>
<gene>
    <name evidence="2" type="ORF">LN473_17145</name>
</gene>
<comment type="caution">
    <text evidence="2">The sequence shown here is derived from an EMBL/GenBank/DDBJ whole genome shotgun (WGS) entry which is preliminary data.</text>
</comment>
<dbReference type="Proteomes" id="UP001430544">
    <property type="component" value="Unassembled WGS sequence"/>
</dbReference>
<feature type="chain" id="PRO_5045565986" evidence="1">
    <location>
        <begin position="24"/>
        <end position="162"/>
    </location>
</feature>